<evidence type="ECO:0000259" key="1">
    <source>
        <dbReference type="Pfam" id="PF25509"/>
    </source>
</evidence>
<name>A0AAJ1V1R2_9LACT</name>
<gene>
    <name evidence="2" type="ORF">QP433_02275</name>
</gene>
<evidence type="ECO:0000313" key="3">
    <source>
        <dbReference type="Proteomes" id="UP001229251"/>
    </source>
</evidence>
<proteinExistence type="predicted"/>
<dbReference type="Proteomes" id="UP001229251">
    <property type="component" value="Unassembled WGS sequence"/>
</dbReference>
<dbReference type="Pfam" id="PF25509">
    <property type="entry name" value="DUF7916"/>
    <property type="match status" value="1"/>
</dbReference>
<protein>
    <recommendedName>
        <fullName evidence="1">DUF7916 domain-containing protein</fullName>
    </recommendedName>
</protein>
<dbReference type="InterPro" id="IPR011060">
    <property type="entry name" value="RibuloseP-bd_barrel"/>
</dbReference>
<accession>A0AAJ1V1R2</accession>
<dbReference type="AlphaFoldDB" id="A0AAJ1V1R2"/>
<sequence>MVKRFFDLTANEMVELNKEDLLTAIQACEGRVVLSENDVTRGPTVIGVTNSELARASGADLILLNKLDLQDPKIPALANSSKPIADLKKLVMRPIGVNLEAVSHHYEKSLEPLLTLPTGRIASYDNFSLAERMGFNFICLTGNPKTGVSLSALVEAVRVARDVFSGIIMVGKMHSAGVDEPVIDSKTVLAFIDAGADVILIPTPGSLPGFTREEAIEMTRFCHQKGKITLAVNGASQDYSSRETIRQFAIINKEIGADIHHIGSSGTGGIAPSENIFELSLAIRGLNHTLRQMASSIKR</sequence>
<organism evidence="2 3">
    <name type="scientific">Facklamia hominis</name>
    <dbReference type="NCBI Taxonomy" id="178214"/>
    <lineage>
        <taxon>Bacteria</taxon>
        <taxon>Bacillati</taxon>
        <taxon>Bacillota</taxon>
        <taxon>Bacilli</taxon>
        <taxon>Lactobacillales</taxon>
        <taxon>Aerococcaceae</taxon>
        <taxon>Facklamia</taxon>
    </lineage>
</organism>
<reference evidence="2" key="1">
    <citation type="submission" date="2023-05" db="EMBL/GenBank/DDBJ databases">
        <title>Cataloging the Phylogenetic Diversity of Human Bladder Bacteria.</title>
        <authorList>
            <person name="Du J."/>
        </authorList>
    </citation>
    <scope>NUCLEOTIDE SEQUENCE</scope>
    <source>
        <strain evidence="2">UMB1231</strain>
    </source>
</reference>
<comment type="caution">
    <text evidence="2">The sequence shown here is derived from an EMBL/GenBank/DDBJ whole genome shotgun (WGS) entry which is preliminary data.</text>
</comment>
<dbReference type="RefSeq" id="WP_070609779.1">
    <property type="nucleotide sequence ID" value="NZ_JASOOE010000003.1"/>
</dbReference>
<dbReference type="SUPFAM" id="SSF51366">
    <property type="entry name" value="Ribulose-phoshate binding barrel"/>
    <property type="match status" value="1"/>
</dbReference>
<evidence type="ECO:0000313" key="2">
    <source>
        <dbReference type="EMBL" id="MDK7186800.1"/>
    </source>
</evidence>
<dbReference type="EMBL" id="JASOOE010000003">
    <property type="protein sequence ID" value="MDK7186800.1"/>
    <property type="molecule type" value="Genomic_DNA"/>
</dbReference>
<feature type="domain" description="DUF7916" evidence="1">
    <location>
        <begin position="6"/>
        <end position="299"/>
    </location>
</feature>
<dbReference type="InterPro" id="IPR057238">
    <property type="entry name" value="DUF7916"/>
</dbReference>